<dbReference type="AlphaFoldDB" id="A0A4U6VQY8"/>
<keyword evidence="3" id="KW-1185">Reference proteome</keyword>
<dbReference type="Gene3D" id="1.20.1280.50">
    <property type="match status" value="1"/>
</dbReference>
<dbReference type="PANTHER" id="PTHR32133">
    <property type="entry name" value="OS07G0120400 PROTEIN"/>
    <property type="match status" value="1"/>
</dbReference>
<sequence length="377" mass="41772">MAEALTDDLVEEILVRLAPDDPVSLLRAAAVCRRWCRVVSAPVFRRRFALRHRAPPMLGFLANLRDGDDDDGYDYVTRFVPATPFRPRHAERRDRRALDARHGRVLLATMPCGPDLEVWDPVTGDLRKLPALPVRSPFSWNAAVVCAAHGSCTHLDCRRGPFLVVFLESDLPDKMRVYVYSSEAGAWSGPIYGPPSPSYGIELVPTSLVGNGLHFLIDATNSILKYDLTMRSVSESEVPLAMRNPSEIPLPPGFHSDFAVLTTLEDGVLGFARVENYRLWLWSMETSPEGDAIWVQKGSIELETLLGVDASSIQNDYVGFAHGVGVFFVGTEDAWFSIDLKSGQVREEDCGDGDTFGVVPYTSFYTPDLHQYGLAPL</sequence>
<dbReference type="OMA" id="ECSIVLC"/>
<accession>A0A4U6VQY8</accession>
<evidence type="ECO:0000313" key="2">
    <source>
        <dbReference type="EMBL" id="TKW30209.1"/>
    </source>
</evidence>
<gene>
    <name evidence="2" type="ORF">SEVIR_2G020700v2</name>
</gene>
<reference evidence="2 3" key="1">
    <citation type="submission" date="2019-03" db="EMBL/GenBank/DDBJ databases">
        <title>WGS assembly of Setaria viridis.</title>
        <authorList>
            <person name="Huang P."/>
            <person name="Jenkins J."/>
            <person name="Grimwood J."/>
            <person name="Barry K."/>
            <person name="Healey A."/>
            <person name="Mamidi S."/>
            <person name="Sreedasyam A."/>
            <person name="Shu S."/>
            <person name="Feldman M."/>
            <person name="Wu J."/>
            <person name="Yu Y."/>
            <person name="Chen C."/>
            <person name="Johnson J."/>
            <person name="Rokhsar D."/>
            <person name="Baxter I."/>
            <person name="Schmutz J."/>
            <person name="Brutnell T."/>
            <person name="Kellogg E."/>
        </authorList>
    </citation>
    <scope>NUCLEOTIDE SEQUENCE [LARGE SCALE GENOMIC DNA]</scope>
    <source>
        <strain evidence="3">cv. A10</strain>
    </source>
</reference>
<organism evidence="2 3">
    <name type="scientific">Setaria viridis</name>
    <name type="common">Green bristlegrass</name>
    <name type="synonym">Setaria italica subsp. viridis</name>
    <dbReference type="NCBI Taxonomy" id="4556"/>
    <lineage>
        <taxon>Eukaryota</taxon>
        <taxon>Viridiplantae</taxon>
        <taxon>Streptophyta</taxon>
        <taxon>Embryophyta</taxon>
        <taxon>Tracheophyta</taxon>
        <taxon>Spermatophyta</taxon>
        <taxon>Magnoliopsida</taxon>
        <taxon>Liliopsida</taxon>
        <taxon>Poales</taxon>
        <taxon>Poaceae</taxon>
        <taxon>PACMAD clade</taxon>
        <taxon>Panicoideae</taxon>
        <taxon>Panicodae</taxon>
        <taxon>Paniceae</taxon>
        <taxon>Cenchrinae</taxon>
        <taxon>Setaria</taxon>
    </lineage>
</organism>
<name>A0A4U6VQY8_SETVI</name>
<dbReference type="Proteomes" id="UP000298652">
    <property type="component" value="Chromosome 2"/>
</dbReference>
<feature type="domain" description="F-box" evidence="1">
    <location>
        <begin position="5"/>
        <end position="48"/>
    </location>
</feature>
<evidence type="ECO:0000259" key="1">
    <source>
        <dbReference type="SMART" id="SM00256"/>
    </source>
</evidence>
<dbReference type="InterPro" id="IPR036047">
    <property type="entry name" value="F-box-like_dom_sf"/>
</dbReference>
<protein>
    <recommendedName>
        <fullName evidence="1">F-box domain-containing protein</fullName>
    </recommendedName>
</protein>
<dbReference type="PANTHER" id="PTHR32133:SF386">
    <property type="entry name" value="F-BOX DOMAIN-CONTAINING PROTEIN"/>
    <property type="match status" value="1"/>
</dbReference>
<dbReference type="Gramene" id="TKW30209">
    <property type="protein sequence ID" value="TKW30209"/>
    <property type="gene ID" value="SEVIR_2G020700v2"/>
</dbReference>
<dbReference type="Pfam" id="PF12937">
    <property type="entry name" value="F-box-like"/>
    <property type="match status" value="1"/>
</dbReference>
<dbReference type="SMART" id="SM00256">
    <property type="entry name" value="FBOX"/>
    <property type="match status" value="1"/>
</dbReference>
<dbReference type="EMBL" id="CM016553">
    <property type="protein sequence ID" value="TKW30210.1"/>
    <property type="molecule type" value="Genomic_DNA"/>
</dbReference>
<proteinExistence type="predicted"/>
<dbReference type="EMBL" id="CM016553">
    <property type="protein sequence ID" value="TKW30209.1"/>
    <property type="molecule type" value="Genomic_DNA"/>
</dbReference>
<evidence type="ECO:0000313" key="3">
    <source>
        <dbReference type="Proteomes" id="UP000298652"/>
    </source>
</evidence>
<dbReference type="InterPro" id="IPR001810">
    <property type="entry name" value="F-box_dom"/>
</dbReference>
<dbReference type="Gramene" id="TKW30210">
    <property type="protein sequence ID" value="TKW30210"/>
    <property type="gene ID" value="SEVIR_2G020700v2"/>
</dbReference>
<dbReference type="SUPFAM" id="SSF81383">
    <property type="entry name" value="F-box domain"/>
    <property type="match status" value="1"/>
</dbReference>